<dbReference type="RefSeq" id="YP_009730867.1">
    <property type="nucleotide sequence ID" value="NC_046005.1"/>
</dbReference>
<dbReference type="GO" id="GO:0009536">
    <property type="term" value="C:plastid"/>
    <property type="evidence" value="ECO:0007669"/>
    <property type="project" value="UniProtKB-SubCell"/>
</dbReference>
<sequence>MSHYTSIKTKYTNPVILKKVINKLGHPYVEHNFNKNIEIPMHFSKTLKSKIYENSNDNYLSFELRDLSYNIITDSQSWTQKEKTNVFLKKIELNYGYSETIAQALELGFIRSKVLTTNKNNNRFIFQRYVETKR</sequence>
<evidence type="ECO:0000256" key="1">
    <source>
        <dbReference type="ARBA" id="ARBA00004474"/>
    </source>
</evidence>
<evidence type="ECO:0000313" key="5">
    <source>
        <dbReference type="EMBL" id="QAY81103.1"/>
    </source>
</evidence>
<comment type="subcellular location">
    <subcellularLocation>
        <location evidence="1">Plastid</location>
    </subcellularLocation>
</comment>
<dbReference type="AlphaFoldDB" id="A0A6B7EZ45"/>
<dbReference type="InterPro" id="IPR009666">
    <property type="entry name" value="Uncharacterised_Ycf35"/>
</dbReference>
<proteinExistence type="inferred from homology"/>
<accession>A0A6B7EZ45</accession>
<dbReference type="GeneID" id="44149723"/>
<name>A0A6B7EZ45_9PHAE</name>
<reference evidence="5" key="1">
    <citation type="journal article" date="2020" name="Sci. Rep.">
        <title>Organelle inheritance and genome architecture variation in isogamous brown algae.</title>
        <authorList>
            <person name="Choi J.W."/>
            <person name="Graf L."/>
            <person name="Peters A.F."/>
            <person name="Cock J.M."/>
            <person name="Nishitsuji K."/>
            <person name="Arimoto A."/>
            <person name="Shoguchi E."/>
            <person name="Nagasato C."/>
            <person name="Choi C.G."/>
            <person name="Yoon H.S."/>
        </authorList>
    </citation>
    <scope>NUCLEOTIDE SEQUENCE</scope>
</reference>
<geneLocation type="plastid" evidence="5"/>
<dbReference type="PANTHER" id="PTHR39638">
    <property type="entry name" value="YCF35"/>
    <property type="match status" value="1"/>
</dbReference>
<evidence type="ECO:0000256" key="4">
    <source>
        <dbReference type="ARBA" id="ARBA00022640"/>
    </source>
</evidence>
<dbReference type="EMBL" id="MG739403">
    <property type="protein sequence ID" value="QAY81103.1"/>
    <property type="molecule type" value="Genomic_DNA"/>
</dbReference>
<dbReference type="PANTHER" id="PTHR39638:SF2">
    <property type="entry name" value="YCF35"/>
    <property type="match status" value="1"/>
</dbReference>
<protein>
    <recommendedName>
        <fullName evidence="3">Uncharacterized protein ycf35</fullName>
    </recommendedName>
</protein>
<keyword evidence="4 5" id="KW-0934">Plastid</keyword>
<gene>
    <name evidence="5" type="primary">ycf35</name>
    <name evidence="5" type="ORF">Coka_139</name>
</gene>
<evidence type="ECO:0000256" key="2">
    <source>
        <dbReference type="ARBA" id="ARBA00009068"/>
    </source>
</evidence>
<dbReference type="Pfam" id="PF06868">
    <property type="entry name" value="DUF1257"/>
    <property type="match status" value="1"/>
</dbReference>
<evidence type="ECO:0000256" key="3">
    <source>
        <dbReference type="ARBA" id="ARBA00021585"/>
    </source>
</evidence>
<comment type="similarity">
    <text evidence="2">Belongs to the ycf35 family.</text>
</comment>
<organism evidence="5">
    <name type="scientific">Cladosiphon okamuranus</name>
    <dbReference type="NCBI Taxonomy" id="309737"/>
    <lineage>
        <taxon>Eukaryota</taxon>
        <taxon>Sar</taxon>
        <taxon>Stramenopiles</taxon>
        <taxon>Ochrophyta</taxon>
        <taxon>PX clade</taxon>
        <taxon>Phaeophyceae</taxon>
        <taxon>Ectocarpales</taxon>
        <taxon>Chordariaceae</taxon>
        <taxon>Cladosiphon</taxon>
    </lineage>
</organism>